<keyword evidence="2" id="KW-0472">Membrane</keyword>
<name>A0A7J8RTQ3_GOSDV</name>
<keyword evidence="2" id="KW-1133">Transmembrane helix</keyword>
<reference evidence="3 4" key="1">
    <citation type="journal article" date="2019" name="Genome Biol. Evol.">
        <title>Insights into the evolution of the New World diploid cottons (Gossypium, subgenus Houzingenia) based on genome sequencing.</title>
        <authorList>
            <person name="Grover C.E."/>
            <person name="Arick M.A. 2nd"/>
            <person name="Thrash A."/>
            <person name="Conover J.L."/>
            <person name="Sanders W.S."/>
            <person name="Peterson D.G."/>
            <person name="Frelichowski J.E."/>
            <person name="Scheffler J.A."/>
            <person name="Scheffler B.E."/>
            <person name="Wendel J.F."/>
        </authorList>
    </citation>
    <scope>NUCLEOTIDE SEQUENCE [LARGE SCALE GENOMIC DNA]</scope>
    <source>
        <strain evidence="3">27</strain>
        <tissue evidence="3">Leaf</tissue>
    </source>
</reference>
<feature type="transmembrane region" description="Helical" evidence="2">
    <location>
        <begin position="218"/>
        <end position="237"/>
    </location>
</feature>
<feature type="region of interest" description="Disordered" evidence="1">
    <location>
        <begin position="1"/>
        <end position="47"/>
    </location>
</feature>
<keyword evidence="4" id="KW-1185">Reference proteome</keyword>
<dbReference type="EMBL" id="JABFAC010000007">
    <property type="protein sequence ID" value="MBA0617237.1"/>
    <property type="molecule type" value="Genomic_DNA"/>
</dbReference>
<proteinExistence type="predicted"/>
<feature type="region of interest" description="Disordered" evidence="1">
    <location>
        <begin position="95"/>
        <end position="117"/>
    </location>
</feature>
<feature type="transmembrane region" description="Helical" evidence="2">
    <location>
        <begin position="193"/>
        <end position="211"/>
    </location>
</feature>
<evidence type="ECO:0000313" key="4">
    <source>
        <dbReference type="Proteomes" id="UP000593561"/>
    </source>
</evidence>
<gene>
    <name evidence="3" type="ORF">Godav_026702</name>
</gene>
<feature type="transmembrane region" description="Helical" evidence="2">
    <location>
        <begin position="159"/>
        <end position="187"/>
    </location>
</feature>
<organism evidence="3 4">
    <name type="scientific">Gossypium davidsonii</name>
    <name type="common">Davidson's cotton</name>
    <name type="synonym">Gossypium klotzschianum subsp. davidsonii</name>
    <dbReference type="NCBI Taxonomy" id="34287"/>
    <lineage>
        <taxon>Eukaryota</taxon>
        <taxon>Viridiplantae</taxon>
        <taxon>Streptophyta</taxon>
        <taxon>Embryophyta</taxon>
        <taxon>Tracheophyta</taxon>
        <taxon>Spermatophyta</taxon>
        <taxon>Magnoliopsida</taxon>
        <taxon>eudicotyledons</taxon>
        <taxon>Gunneridae</taxon>
        <taxon>Pentapetalae</taxon>
        <taxon>rosids</taxon>
        <taxon>malvids</taxon>
        <taxon>Malvales</taxon>
        <taxon>Malvaceae</taxon>
        <taxon>Malvoideae</taxon>
        <taxon>Gossypium</taxon>
    </lineage>
</organism>
<dbReference type="AlphaFoldDB" id="A0A7J8RTQ3"/>
<sequence>MPPRTVKRGAAAGGPKRTPRSTRGASKSENPPAEPVHEAVNSKEASVPVEEVVEAVKAVEKPTPEQKVVIEEKGVVEEENTGLNLNSNGLVAMKKENDSKESIEEYEKDERLELDDNEPEYEAEEYGGDMVAAGALLLVRTHMGYMPVVRAWAMVEVRLAAVILVECTHPLVMVVITCLGDLMLVVAPTHPCTLAAVWVVAVTWVVGVVLGRTTDVSQIVFIPLLLVLYSWTCNNYLQQ</sequence>
<dbReference type="Proteomes" id="UP000593561">
    <property type="component" value="Unassembled WGS sequence"/>
</dbReference>
<accession>A0A7J8RTQ3</accession>
<evidence type="ECO:0000256" key="1">
    <source>
        <dbReference type="SAM" id="MobiDB-lite"/>
    </source>
</evidence>
<keyword evidence="2" id="KW-0812">Transmembrane</keyword>
<protein>
    <submittedName>
        <fullName evidence="3">Uncharacterized protein</fullName>
    </submittedName>
</protein>
<evidence type="ECO:0000256" key="2">
    <source>
        <dbReference type="SAM" id="Phobius"/>
    </source>
</evidence>
<evidence type="ECO:0000313" key="3">
    <source>
        <dbReference type="EMBL" id="MBA0617237.1"/>
    </source>
</evidence>
<comment type="caution">
    <text evidence="3">The sequence shown here is derived from an EMBL/GenBank/DDBJ whole genome shotgun (WGS) entry which is preliminary data.</text>
</comment>
<feature type="compositionally biased region" description="Basic and acidic residues" evidence="1">
    <location>
        <begin position="95"/>
        <end position="111"/>
    </location>
</feature>